<dbReference type="InterPro" id="IPR013128">
    <property type="entry name" value="Peptidase_C1A"/>
</dbReference>
<sequence>RCWTSPQLKPLQLIYKSVDLREANLITLSYNQGACGSCWAFALAGLLENAILRSKNVLNAFWQNQTDNLNLSVTFLAVNMHNGSFSYFCDGGESFYSLPYFVQHFQTVELNSNYDYSQLQKAREDFDNYVKYEPIINTEDYLQPLKVFKYKNHATPAQKIYLNHDKPWATKETALIKSYLSRGIAIIAGMLFLENQEFKNYLGTAPIHQNCPKYWSNHQVLITGYGFKNNTEVWVLKNSWGRDWGSDGFFYVPIGKNSFCIEHEAFAATPIGYDEDEMMKDVGNQARTGEKMLDPDWNVIIVNEGWDTERKMQILIICLGVVGGLIVAGGAG</sequence>
<gene>
    <name evidence="3" type="ORF">TPC1_16123</name>
</gene>
<dbReference type="EMBL" id="GDID01004551">
    <property type="protein sequence ID" value="JAP92055.1"/>
    <property type="molecule type" value="Transcribed_RNA"/>
</dbReference>
<accession>A0A146K8D9</accession>
<protein>
    <submittedName>
        <fullName evidence="3">Cathepsin L</fullName>
    </submittedName>
</protein>
<dbReference type="GO" id="GO:0008234">
    <property type="term" value="F:cysteine-type peptidase activity"/>
    <property type="evidence" value="ECO:0007669"/>
    <property type="project" value="InterPro"/>
</dbReference>
<dbReference type="GO" id="GO:0006508">
    <property type="term" value="P:proteolysis"/>
    <property type="evidence" value="ECO:0007669"/>
    <property type="project" value="InterPro"/>
</dbReference>
<feature type="domain" description="Peptidase C1A papain C-terminal" evidence="2">
    <location>
        <begin position="14"/>
        <end position="269"/>
    </location>
</feature>
<reference evidence="3" key="1">
    <citation type="submission" date="2015-07" db="EMBL/GenBank/DDBJ databases">
        <title>Adaptation to a free-living lifestyle via gene acquisitions in the diplomonad Trepomonas sp. PC1.</title>
        <authorList>
            <person name="Xu F."/>
            <person name="Jerlstrom-Hultqvist J."/>
            <person name="Kolisko M."/>
            <person name="Simpson A.G.B."/>
            <person name="Roger A.J."/>
            <person name="Svard S.G."/>
            <person name="Andersson J.O."/>
        </authorList>
    </citation>
    <scope>NUCLEOTIDE SEQUENCE</scope>
    <source>
        <strain evidence="3">PC1</strain>
    </source>
</reference>
<dbReference type="SUPFAM" id="SSF54001">
    <property type="entry name" value="Cysteine proteinases"/>
    <property type="match status" value="1"/>
</dbReference>
<organism evidence="3">
    <name type="scientific">Trepomonas sp. PC1</name>
    <dbReference type="NCBI Taxonomy" id="1076344"/>
    <lineage>
        <taxon>Eukaryota</taxon>
        <taxon>Metamonada</taxon>
        <taxon>Diplomonadida</taxon>
        <taxon>Hexamitidae</taxon>
        <taxon>Hexamitinae</taxon>
        <taxon>Trepomonas</taxon>
    </lineage>
</organism>
<evidence type="ECO:0000313" key="3">
    <source>
        <dbReference type="EMBL" id="JAP92055.1"/>
    </source>
</evidence>
<evidence type="ECO:0000256" key="1">
    <source>
        <dbReference type="ARBA" id="ARBA00008455"/>
    </source>
</evidence>
<proteinExistence type="inferred from homology"/>
<feature type="non-terminal residue" evidence="3">
    <location>
        <position position="332"/>
    </location>
</feature>
<dbReference type="SMART" id="SM00645">
    <property type="entry name" value="Pept_C1"/>
    <property type="match status" value="1"/>
</dbReference>
<name>A0A146K8D9_9EUKA</name>
<dbReference type="Gene3D" id="3.90.70.10">
    <property type="entry name" value="Cysteine proteinases"/>
    <property type="match status" value="1"/>
</dbReference>
<feature type="non-terminal residue" evidence="3">
    <location>
        <position position="1"/>
    </location>
</feature>
<dbReference type="Pfam" id="PF00112">
    <property type="entry name" value="Peptidase_C1"/>
    <property type="match status" value="1"/>
</dbReference>
<dbReference type="InterPro" id="IPR000668">
    <property type="entry name" value="Peptidase_C1A_C"/>
</dbReference>
<comment type="similarity">
    <text evidence="1">Belongs to the peptidase C1 family.</text>
</comment>
<dbReference type="AlphaFoldDB" id="A0A146K8D9"/>
<dbReference type="PRINTS" id="PR00705">
    <property type="entry name" value="PAPAIN"/>
</dbReference>
<evidence type="ECO:0000259" key="2">
    <source>
        <dbReference type="SMART" id="SM00645"/>
    </source>
</evidence>
<dbReference type="InterPro" id="IPR038765">
    <property type="entry name" value="Papain-like_cys_pep_sf"/>
</dbReference>
<dbReference type="PANTHER" id="PTHR12411">
    <property type="entry name" value="CYSTEINE PROTEASE FAMILY C1-RELATED"/>
    <property type="match status" value="1"/>
</dbReference>